<dbReference type="SUPFAM" id="SSF56024">
    <property type="entry name" value="Phospholipase D/nuclease"/>
    <property type="match status" value="2"/>
</dbReference>
<dbReference type="GO" id="GO:0032049">
    <property type="term" value="P:cardiolipin biosynthetic process"/>
    <property type="evidence" value="ECO:0007669"/>
    <property type="project" value="UniProtKB-ARBA"/>
</dbReference>
<proteinExistence type="predicted"/>
<evidence type="ECO:0000313" key="2">
    <source>
        <dbReference type="EMBL" id="KON91977.1"/>
    </source>
</evidence>
<reference evidence="3" key="1">
    <citation type="submission" date="2015-07" db="EMBL/GenBank/DDBJ databases">
        <title>Fjat-14235 jcm11544.</title>
        <authorList>
            <person name="Liu B."/>
            <person name="Wang J."/>
            <person name="Zhu Y."/>
            <person name="Liu G."/>
            <person name="Chen Q."/>
            <person name="Chen Z."/>
            <person name="Lan J."/>
            <person name="Che J."/>
            <person name="Ge C."/>
            <person name="Shi H."/>
            <person name="Pan Z."/>
            <person name="Liu X."/>
        </authorList>
    </citation>
    <scope>NUCLEOTIDE SEQUENCE [LARGE SCALE GENOMIC DNA]</scope>
    <source>
        <strain evidence="3">JCM 11544</strain>
    </source>
</reference>
<dbReference type="Pfam" id="PF13091">
    <property type="entry name" value="PLDc_2"/>
    <property type="match status" value="2"/>
</dbReference>
<dbReference type="CDD" id="cd09110">
    <property type="entry name" value="PLDc_CLS_1"/>
    <property type="match status" value="1"/>
</dbReference>
<comment type="caution">
    <text evidence="2">The sequence shown here is derived from an EMBL/GenBank/DDBJ whole genome shotgun (WGS) entry which is preliminary data.</text>
</comment>
<protein>
    <recommendedName>
        <fullName evidence="1">PLD phosphodiesterase domain-containing protein</fullName>
    </recommendedName>
</protein>
<gene>
    <name evidence="2" type="ORF">AF331_05795</name>
</gene>
<evidence type="ECO:0000313" key="3">
    <source>
        <dbReference type="Proteomes" id="UP000037405"/>
    </source>
</evidence>
<sequence length="401" mass="46123">MKKWMIWILSLCLFLSYLLWLMNVDVKKGAAEYEQNHPPVQTSFYNGKASILNDGKSFYSSLTADVENASQSVSIHFFIIRDDEVTRPFFSLLQRKAEEGVDIRLSVDAIGSDMKGRTIEGLKASGVKFLKSRSVKPEHVFYRLHHRNHRRIIVIDDAITYIGGFNLGKEYIGKDPDLGYWRDYHLRIEGGVAREASLQFDRDWKEDGGKAKQLTEGKSTIRSGDSQYSLLFSTGGDLEGRMIDWIDDAEESLIVATPYFIPTDSLMHSLKRAISRGVDVRILVPDDTDAWFTKPPGYKIEKELLEAGASVYLYEKGFFHGKVMIIDHQWADLGTANWDPRSLFLNDESNCIIKGKKATELEQLVLKDMEDGRRLSFKDFERIPLWQKGLQYTPKWVFRYF</sequence>
<dbReference type="PANTHER" id="PTHR21248">
    <property type="entry name" value="CARDIOLIPIN SYNTHASE"/>
    <property type="match status" value="1"/>
</dbReference>
<dbReference type="PROSITE" id="PS50035">
    <property type="entry name" value="PLD"/>
    <property type="match status" value="2"/>
</dbReference>
<dbReference type="Proteomes" id="UP000037405">
    <property type="component" value="Unassembled WGS sequence"/>
</dbReference>
<accession>A0A0M0GR73</accession>
<dbReference type="SMART" id="SM00155">
    <property type="entry name" value="PLDc"/>
    <property type="match status" value="2"/>
</dbReference>
<dbReference type="PATRIC" id="fig|189381.12.peg.1297"/>
<feature type="domain" description="PLD phosphodiesterase" evidence="1">
    <location>
        <begin position="315"/>
        <end position="342"/>
    </location>
</feature>
<keyword evidence="3" id="KW-1185">Reference proteome</keyword>
<dbReference type="PANTHER" id="PTHR21248:SF7">
    <property type="entry name" value="MINOR CARDIOLIPIN SYNTHASE CLSB"/>
    <property type="match status" value="1"/>
</dbReference>
<evidence type="ECO:0000259" key="1">
    <source>
        <dbReference type="PROSITE" id="PS50035"/>
    </source>
</evidence>
<organism evidence="2 3">
    <name type="scientific">Rossellomorea marisflavi</name>
    <dbReference type="NCBI Taxonomy" id="189381"/>
    <lineage>
        <taxon>Bacteria</taxon>
        <taxon>Bacillati</taxon>
        <taxon>Bacillota</taxon>
        <taxon>Bacilli</taxon>
        <taxon>Bacillales</taxon>
        <taxon>Bacillaceae</taxon>
        <taxon>Rossellomorea</taxon>
    </lineage>
</organism>
<dbReference type="STRING" id="189381.GCA_900166615_03122"/>
<name>A0A0M0GR73_9BACI</name>
<dbReference type="GO" id="GO:0030572">
    <property type="term" value="F:phosphatidyltransferase activity"/>
    <property type="evidence" value="ECO:0007669"/>
    <property type="project" value="UniProtKB-ARBA"/>
</dbReference>
<feature type="domain" description="PLD phosphodiesterase" evidence="1">
    <location>
        <begin position="144"/>
        <end position="171"/>
    </location>
</feature>
<dbReference type="AlphaFoldDB" id="A0A0M0GR73"/>
<dbReference type="Gene3D" id="3.30.870.10">
    <property type="entry name" value="Endonuclease Chain A"/>
    <property type="match status" value="2"/>
</dbReference>
<dbReference type="CDD" id="cd09112">
    <property type="entry name" value="PLDc_CLS_2"/>
    <property type="match status" value="1"/>
</dbReference>
<dbReference type="InterPro" id="IPR001736">
    <property type="entry name" value="PLipase_D/transphosphatidylase"/>
</dbReference>
<dbReference type="RefSeq" id="WP_053427178.1">
    <property type="nucleotide sequence ID" value="NZ_JAUKEF010000001.1"/>
</dbReference>
<dbReference type="InterPro" id="IPR025202">
    <property type="entry name" value="PLD-like_dom"/>
</dbReference>
<dbReference type="OrthoDB" id="9762009at2"/>
<dbReference type="EMBL" id="LGUE01000001">
    <property type="protein sequence ID" value="KON91977.1"/>
    <property type="molecule type" value="Genomic_DNA"/>
</dbReference>